<evidence type="ECO:0000313" key="1">
    <source>
        <dbReference type="EMBL" id="ABD45790.1"/>
    </source>
</evidence>
<proteinExistence type="predicted"/>
<dbReference type="AlphaFoldDB" id="Q2GDY5"/>
<keyword evidence="2" id="KW-1185">Reference proteome</keyword>
<sequence length="30" mass="3338">MALGQFFHARKDTSKISVLNAAIFDVKELS</sequence>
<evidence type="ECO:0000313" key="2">
    <source>
        <dbReference type="Proteomes" id="UP000001942"/>
    </source>
</evidence>
<dbReference type="Proteomes" id="UP000001942">
    <property type="component" value="Chromosome"/>
</dbReference>
<dbReference type="KEGG" id="nse:NSE_0425"/>
<dbReference type="HOGENOM" id="CLU_3404513_0_0_5"/>
<reference evidence="1 2" key="1">
    <citation type="journal article" date="2006" name="PLoS Genet.">
        <title>Comparative genomics of emerging human ehrlichiosis agents.</title>
        <authorList>
            <person name="Dunning Hotopp J.C."/>
            <person name="Lin M."/>
            <person name="Madupu R."/>
            <person name="Crabtree J."/>
            <person name="Angiuoli S.V."/>
            <person name="Eisen J.A."/>
            <person name="Seshadri R."/>
            <person name="Ren Q."/>
            <person name="Wu M."/>
            <person name="Utterback T.R."/>
            <person name="Smith S."/>
            <person name="Lewis M."/>
            <person name="Khouri H."/>
            <person name="Zhang C."/>
            <person name="Niu H."/>
            <person name="Lin Q."/>
            <person name="Ohashi N."/>
            <person name="Zhi N."/>
            <person name="Nelson W."/>
            <person name="Brinkac L.M."/>
            <person name="Dodson R.J."/>
            <person name="Rosovitz M.J."/>
            <person name="Sundaram J."/>
            <person name="Daugherty S.C."/>
            <person name="Davidsen T."/>
            <person name="Durkin A.S."/>
            <person name="Gwinn M."/>
            <person name="Haft D.H."/>
            <person name="Selengut J.D."/>
            <person name="Sullivan S.A."/>
            <person name="Zafar N."/>
            <person name="Zhou L."/>
            <person name="Benahmed F."/>
            <person name="Forberger H."/>
            <person name="Halpin R."/>
            <person name="Mulligan S."/>
            <person name="Robinson J."/>
            <person name="White O."/>
            <person name="Rikihisa Y."/>
            <person name="Tettelin H."/>
        </authorList>
    </citation>
    <scope>NUCLEOTIDE SEQUENCE [LARGE SCALE GENOMIC DNA]</scope>
    <source>
        <strain evidence="2">ATCC VR-367 / Miyayama</strain>
    </source>
</reference>
<accession>Q2GDY5</accession>
<protein>
    <submittedName>
        <fullName evidence="1">Uncharacterized protein</fullName>
    </submittedName>
</protein>
<gene>
    <name evidence="1" type="ordered locus">NSE_0425</name>
</gene>
<organism evidence="1 2">
    <name type="scientific">Ehrlichia sennetsu (strain ATCC VR-367 / Miyayama)</name>
    <name type="common">Neorickettsia sennetsu</name>
    <dbReference type="NCBI Taxonomy" id="222891"/>
    <lineage>
        <taxon>Bacteria</taxon>
        <taxon>Pseudomonadati</taxon>
        <taxon>Pseudomonadota</taxon>
        <taxon>Alphaproteobacteria</taxon>
        <taxon>Rickettsiales</taxon>
        <taxon>Anaplasmataceae</taxon>
        <taxon>Ehrlichia</taxon>
    </lineage>
</organism>
<dbReference type="EMBL" id="CP000237">
    <property type="protein sequence ID" value="ABD45790.1"/>
    <property type="molecule type" value="Genomic_DNA"/>
</dbReference>
<name>Q2GDY5_EHRS3</name>